<name>A0A7C9IR98_9RHOB</name>
<dbReference type="Gene3D" id="1.10.760.10">
    <property type="entry name" value="Cytochrome c-like domain"/>
    <property type="match status" value="2"/>
</dbReference>
<sequence length="294" mass="31190">MIGRLVKGLILVALVVAAAGWVLTRPATVEPERFATLTGDAAAGEAVFWAGGCASCHTESSATDRTLLTGGYRIESDFGTFVAPNISPDPEHGIGGWSLTDFANAMLEGTTPEGAHYFPSFPYGSYRLMADQDVADLWAYLQTLPPSDRPSVPHELSLPFNLRMAVGGWKVLYLDRGLVGPGDGAQLERGRYLVEALGHCAECHTPRDAFGGLDTTRWMAGAPNPSGRGRIPGLTPAQLTWSEGDIAYYLETGFTPDFDSAGGGMASVVKNLANLTPEDRTAIAAYLKALPAAE</sequence>
<dbReference type="GO" id="GO:0009055">
    <property type="term" value="F:electron transfer activity"/>
    <property type="evidence" value="ECO:0007669"/>
    <property type="project" value="InterPro"/>
</dbReference>
<dbReference type="AlphaFoldDB" id="A0A7C9IR98"/>
<reference evidence="6 7" key="1">
    <citation type="submission" date="2019-12" db="EMBL/GenBank/DDBJ databases">
        <authorList>
            <person name="Lee S.D."/>
        </authorList>
    </citation>
    <scope>NUCLEOTIDE SEQUENCE [LARGE SCALE GENOMIC DNA]</scope>
    <source>
        <strain evidence="6 7">GH1-50</strain>
    </source>
</reference>
<evidence type="ECO:0000313" key="7">
    <source>
        <dbReference type="Proteomes" id="UP000480350"/>
    </source>
</evidence>
<keyword evidence="3 4" id="KW-0408">Iron</keyword>
<dbReference type="InterPro" id="IPR009056">
    <property type="entry name" value="Cyt_c-like_dom"/>
</dbReference>
<evidence type="ECO:0000256" key="1">
    <source>
        <dbReference type="ARBA" id="ARBA00022617"/>
    </source>
</evidence>
<dbReference type="PANTHER" id="PTHR35008">
    <property type="entry name" value="BLL4482 PROTEIN-RELATED"/>
    <property type="match status" value="1"/>
</dbReference>
<dbReference type="InterPro" id="IPR051459">
    <property type="entry name" value="Cytochrome_c-type_DH"/>
</dbReference>
<dbReference type="EMBL" id="WUPT01000001">
    <property type="protein sequence ID" value="MXQ07266.1"/>
    <property type="molecule type" value="Genomic_DNA"/>
</dbReference>
<comment type="caution">
    <text evidence="6">The sequence shown here is derived from an EMBL/GenBank/DDBJ whole genome shotgun (WGS) entry which is preliminary data.</text>
</comment>
<organism evidence="6 7">
    <name type="scientific">Kangsaoukella pontilimi</name>
    <dbReference type="NCBI Taxonomy" id="2691042"/>
    <lineage>
        <taxon>Bacteria</taxon>
        <taxon>Pseudomonadati</taxon>
        <taxon>Pseudomonadota</taxon>
        <taxon>Alphaproteobacteria</taxon>
        <taxon>Rhodobacterales</taxon>
        <taxon>Paracoccaceae</taxon>
        <taxon>Kangsaoukella</taxon>
    </lineage>
</organism>
<evidence type="ECO:0000256" key="3">
    <source>
        <dbReference type="ARBA" id="ARBA00023004"/>
    </source>
</evidence>
<dbReference type="SUPFAM" id="SSF46626">
    <property type="entry name" value="Cytochrome c"/>
    <property type="match status" value="2"/>
</dbReference>
<dbReference type="Proteomes" id="UP000480350">
    <property type="component" value="Unassembled WGS sequence"/>
</dbReference>
<feature type="domain" description="Cytochrome c" evidence="5">
    <location>
        <begin position="39"/>
        <end position="145"/>
    </location>
</feature>
<dbReference type="GO" id="GO:0046872">
    <property type="term" value="F:metal ion binding"/>
    <property type="evidence" value="ECO:0007669"/>
    <property type="project" value="UniProtKB-KW"/>
</dbReference>
<proteinExistence type="predicted"/>
<dbReference type="InterPro" id="IPR036909">
    <property type="entry name" value="Cyt_c-like_dom_sf"/>
</dbReference>
<keyword evidence="7" id="KW-1185">Reference proteome</keyword>
<dbReference type="PANTHER" id="PTHR35008:SF8">
    <property type="entry name" value="ALCOHOL DEHYDROGENASE CYTOCHROME C SUBUNIT"/>
    <property type="match status" value="1"/>
</dbReference>
<evidence type="ECO:0000256" key="4">
    <source>
        <dbReference type="PROSITE-ProRule" id="PRU00433"/>
    </source>
</evidence>
<dbReference type="PROSITE" id="PS51007">
    <property type="entry name" value="CYTC"/>
    <property type="match status" value="2"/>
</dbReference>
<evidence type="ECO:0000256" key="2">
    <source>
        <dbReference type="ARBA" id="ARBA00022723"/>
    </source>
</evidence>
<dbReference type="GO" id="GO:0020037">
    <property type="term" value="F:heme binding"/>
    <property type="evidence" value="ECO:0007669"/>
    <property type="project" value="InterPro"/>
</dbReference>
<protein>
    <submittedName>
        <fullName evidence="6">C-type cytochrome</fullName>
    </submittedName>
</protein>
<reference evidence="6 7" key="2">
    <citation type="submission" date="2020-03" db="EMBL/GenBank/DDBJ databases">
        <title>Kangsaoukella pontilimi gen. nov., sp. nov., a new member of the family Rhodobacteraceae isolated from a tidal mudflat.</title>
        <authorList>
            <person name="Kim I.S."/>
        </authorList>
    </citation>
    <scope>NUCLEOTIDE SEQUENCE [LARGE SCALE GENOMIC DNA]</scope>
    <source>
        <strain evidence="6 7">GH1-50</strain>
    </source>
</reference>
<evidence type="ECO:0000313" key="6">
    <source>
        <dbReference type="EMBL" id="MXQ07266.1"/>
    </source>
</evidence>
<keyword evidence="1 4" id="KW-0349">Heme</keyword>
<keyword evidence="2 4" id="KW-0479">Metal-binding</keyword>
<feature type="domain" description="Cytochrome c" evidence="5">
    <location>
        <begin position="185"/>
        <end position="291"/>
    </location>
</feature>
<accession>A0A7C9IR98</accession>
<dbReference type="RefSeq" id="WP_160763147.1">
    <property type="nucleotide sequence ID" value="NZ_WUPT01000001.1"/>
</dbReference>
<gene>
    <name evidence="6" type="ORF">GQ651_05345</name>
</gene>
<evidence type="ECO:0000259" key="5">
    <source>
        <dbReference type="PROSITE" id="PS51007"/>
    </source>
</evidence>
<dbReference type="Pfam" id="PF00034">
    <property type="entry name" value="Cytochrom_C"/>
    <property type="match status" value="2"/>
</dbReference>